<gene>
    <name evidence="9" type="primary">ribH</name>
    <name evidence="10" type="ORF">HNQ61_001371</name>
</gene>
<evidence type="ECO:0000256" key="2">
    <source>
        <dbReference type="ARBA" id="ARBA00007424"/>
    </source>
</evidence>
<dbReference type="FunFam" id="3.40.50.960:FF:000001">
    <property type="entry name" value="6,7-dimethyl-8-ribityllumazine synthase"/>
    <property type="match status" value="1"/>
</dbReference>
<dbReference type="UniPathway" id="UPA00275">
    <property type="reaction ID" value="UER00404"/>
</dbReference>
<dbReference type="NCBIfam" id="TIGR00114">
    <property type="entry name" value="lumazine-synth"/>
    <property type="match status" value="1"/>
</dbReference>
<keyword evidence="11" id="KW-1185">Reference proteome</keyword>
<evidence type="ECO:0000256" key="9">
    <source>
        <dbReference type="HAMAP-Rule" id="MF_00178"/>
    </source>
</evidence>
<dbReference type="Gene3D" id="3.40.50.960">
    <property type="entry name" value="Lumazine/riboflavin synthase"/>
    <property type="match status" value="1"/>
</dbReference>
<organism evidence="10 11">
    <name type="scientific">Longimicrobium terrae</name>
    <dbReference type="NCBI Taxonomy" id="1639882"/>
    <lineage>
        <taxon>Bacteria</taxon>
        <taxon>Pseudomonadati</taxon>
        <taxon>Gemmatimonadota</taxon>
        <taxon>Longimicrobiia</taxon>
        <taxon>Longimicrobiales</taxon>
        <taxon>Longimicrobiaceae</taxon>
        <taxon>Longimicrobium</taxon>
    </lineage>
</organism>
<comment type="catalytic activity">
    <reaction evidence="6 9">
        <text>(2S)-2-hydroxy-3-oxobutyl phosphate + 5-amino-6-(D-ribitylamino)uracil = 6,7-dimethyl-8-(1-D-ribityl)lumazine + phosphate + 2 H2O + H(+)</text>
        <dbReference type="Rhea" id="RHEA:26152"/>
        <dbReference type="ChEBI" id="CHEBI:15377"/>
        <dbReference type="ChEBI" id="CHEBI:15378"/>
        <dbReference type="ChEBI" id="CHEBI:15934"/>
        <dbReference type="ChEBI" id="CHEBI:43474"/>
        <dbReference type="ChEBI" id="CHEBI:58201"/>
        <dbReference type="ChEBI" id="CHEBI:58830"/>
        <dbReference type="EC" id="2.5.1.78"/>
    </reaction>
</comment>
<dbReference type="SUPFAM" id="SSF52121">
    <property type="entry name" value="Lumazine synthase"/>
    <property type="match status" value="1"/>
</dbReference>
<protein>
    <recommendedName>
        <fullName evidence="8 9">6,7-dimethyl-8-ribityllumazine synthase</fullName>
        <shortName evidence="9">DMRL synthase</shortName>
        <shortName evidence="9">LS</shortName>
        <shortName evidence="9">Lumazine synthase</shortName>
        <ecNumber evidence="3 9">2.5.1.78</ecNumber>
    </recommendedName>
</protein>
<comment type="pathway">
    <text evidence="1 9">Cofactor biosynthesis; riboflavin biosynthesis; riboflavin from 2-hydroxy-3-oxobutyl phosphate and 5-amino-6-(D-ribitylamino)uracil: step 1/2.</text>
</comment>
<accession>A0A841GVX6</accession>
<sequence>MIEIHGQIRGEGKRFGIVISRFNDMITRQLLAGARDCLLQHGVQDDDIEAVWVPGAWELAGPLRMLAESGRFDAVISLGCVIRGATPHFDYVAGAAANGAASVGASVSVPIVFGVLTTETIEQAIERAGTKAGNKGWDAAMVAMEMSDLYTRLGTKEAR</sequence>
<dbReference type="GO" id="GO:0000906">
    <property type="term" value="F:6,7-dimethyl-8-ribityllumazine synthase activity"/>
    <property type="evidence" value="ECO:0007669"/>
    <property type="project" value="UniProtKB-UniRule"/>
</dbReference>
<dbReference type="PANTHER" id="PTHR21058:SF0">
    <property type="entry name" value="6,7-DIMETHYL-8-RIBITYLLUMAZINE SYNTHASE"/>
    <property type="match status" value="1"/>
</dbReference>
<evidence type="ECO:0000256" key="8">
    <source>
        <dbReference type="ARBA" id="ARBA00072606"/>
    </source>
</evidence>
<name>A0A841GVX6_9BACT</name>
<dbReference type="RefSeq" id="WP_170036109.1">
    <property type="nucleotide sequence ID" value="NZ_JABDTL010000002.1"/>
</dbReference>
<feature type="active site" description="Proton donor" evidence="9">
    <location>
        <position position="88"/>
    </location>
</feature>
<dbReference type="GO" id="GO:0005829">
    <property type="term" value="C:cytosol"/>
    <property type="evidence" value="ECO:0007669"/>
    <property type="project" value="TreeGrafter"/>
</dbReference>
<dbReference type="InterPro" id="IPR036467">
    <property type="entry name" value="LS/RS_sf"/>
</dbReference>
<dbReference type="HAMAP" id="MF_00178">
    <property type="entry name" value="Lumazine_synth"/>
    <property type="match status" value="1"/>
</dbReference>
<dbReference type="InterPro" id="IPR002180">
    <property type="entry name" value="LS/RS"/>
</dbReference>
<evidence type="ECO:0000256" key="5">
    <source>
        <dbReference type="ARBA" id="ARBA00022679"/>
    </source>
</evidence>
<dbReference type="EC" id="2.5.1.78" evidence="3 9"/>
<comment type="function">
    <text evidence="7 9">Catalyzes the formation of 6,7-dimethyl-8-ribityllumazine by condensation of 5-amino-6-(D-ribitylamino)uracil with 3,4-dihydroxy-2-butanone 4-phosphate. This is the penultimate step in the biosynthesis of riboflavin.</text>
</comment>
<evidence type="ECO:0000256" key="6">
    <source>
        <dbReference type="ARBA" id="ARBA00048785"/>
    </source>
</evidence>
<evidence type="ECO:0000256" key="3">
    <source>
        <dbReference type="ARBA" id="ARBA00012664"/>
    </source>
</evidence>
<dbReference type="InterPro" id="IPR034964">
    <property type="entry name" value="LS"/>
</dbReference>
<evidence type="ECO:0000256" key="7">
    <source>
        <dbReference type="ARBA" id="ARBA00058151"/>
    </source>
</evidence>
<dbReference type="GO" id="GO:0009231">
    <property type="term" value="P:riboflavin biosynthetic process"/>
    <property type="evidence" value="ECO:0007669"/>
    <property type="project" value="UniProtKB-UniRule"/>
</dbReference>
<feature type="binding site" evidence="9">
    <location>
        <position position="22"/>
    </location>
    <ligand>
        <name>5-amino-6-(D-ribitylamino)uracil</name>
        <dbReference type="ChEBI" id="CHEBI:15934"/>
    </ligand>
</feature>
<evidence type="ECO:0000313" key="10">
    <source>
        <dbReference type="EMBL" id="MBB6069754.1"/>
    </source>
</evidence>
<dbReference type="Pfam" id="PF00885">
    <property type="entry name" value="DMRL_synthase"/>
    <property type="match status" value="1"/>
</dbReference>
<feature type="binding site" evidence="9">
    <location>
        <position position="113"/>
    </location>
    <ligand>
        <name>5-amino-6-(D-ribitylamino)uracil</name>
        <dbReference type="ChEBI" id="CHEBI:15934"/>
    </ligand>
</feature>
<feature type="binding site" evidence="9">
    <location>
        <position position="127"/>
    </location>
    <ligand>
        <name>(2S)-2-hydroxy-3-oxobutyl phosphate</name>
        <dbReference type="ChEBI" id="CHEBI:58830"/>
    </ligand>
</feature>
<feature type="binding site" evidence="9">
    <location>
        <begin position="85"/>
        <end position="86"/>
    </location>
    <ligand>
        <name>(2S)-2-hydroxy-3-oxobutyl phosphate</name>
        <dbReference type="ChEBI" id="CHEBI:58830"/>
    </ligand>
</feature>
<reference evidence="10 11" key="1">
    <citation type="submission" date="2020-08" db="EMBL/GenBank/DDBJ databases">
        <title>Genomic Encyclopedia of Type Strains, Phase IV (KMG-IV): sequencing the most valuable type-strain genomes for metagenomic binning, comparative biology and taxonomic classification.</title>
        <authorList>
            <person name="Goeker M."/>
        </authorList>
    </citation>
    <scope>NUCLEOTIDE SEQUENCE [LARGE SCALE GENOMIC DNA]</scope>
    <source>
        <strain evidence="10 11">DSM 29007</strain>
    </source>
</reference>
<dbReference type="Proteomes" id="UP000582837">
    <property type="component" value="Unassembled WGS sequence"/>
</dbReference>
<feature type="binding site" evidence="9">
    <location>
        <begin position="80"/>
        <end position="82"/>
    </location>
    <ligand>
        <name>5-amino-6-(D-ribitylamino)uracil</name>
        <dbReference type="ChEBI" id="CHEBI:15934"/>
    </ligand>
</feature>
<dbReference type="AlphaFoldDB" id="A0A841GVX6"/>
<dbReference type="GO" id="GO:0009349">
    <property type="term" value="C:riboflavin synthase complex"/>
    <property type="evidence" value="ECO:0007669"/>
    <property type="project" value="UniProtKB-UniRule"/>
</dbReference>
<comment type="similarity">
    <text evidence="2 9">Belongs to the DMRL synthase family.</text>
</comment>
<evidence type="ECO:0000313" key="11">
    <source>
        <dbReference type="Proteomes" id="UP000582837"/>
    </source>
</evidence>
<keyword evidence="4 9" id="KW-0686">Riboflavin biosynthesis</keyword>
<feature type="binding site" evidence="9">
    <location>
        <begin position="56"/>
        <end position="58"/>
    </location>
    <ligand>
        <name>5-amino-6-(D-ribitylamino)uracil</name>
        <dbReference type="ChEBI" id="CHEBI:15934"/>
    </ligand>
</feature>
<comment type="caution">
    <text evidence="10">The sequence shown here is derived from an EMBL/GenBank/DDBJ whole genome shotgun (WGS) entry which is preliminary data.</text>
</comment>
<evidence type="ECO:0000256" key="1">
    <source>
        <dbReference type="ARBA" id="ARBA00004917"/>
    </source>
</evidence>
<dbReference type="CDD" id="cd09209">
    <property type="entry name" value="Lumazine_synthase-I"/>
    <property type="match status" value="1"/>
</dbReference>
<proteinExistence type="inferred from homology"/>
<keyword evidence="5 9" id="KW-0808">Transferase</keyword>
<dbReference type="PANTHER" id="PTHR21058">
    <property type="entry name" value="6,7-DIMETHYL-8-RIBITYLLUMAZINE SYNTHASE DMRL SYNTHASE LUMAZINE SYNTHASE"/>
    <property type="match status" value="1"/>
</dbReference>
<dbReference type="EMBL" id="JACHIA010000003">
    <property type="protein sequence ID" value="MBB6069754.1"/>
    <property type="molecule type" value="Genomic_DNA"/>
</dbReference>
<evidence type="ECO:0000256" key="4">
    <source>
        <dbReference type="ARBA" id="ARBA00022619"/>
    </source>
</evidence>